<evidence type="ECO:0000259" key="3">
    <source>
        <dbReference type="Pfam" id="PF00125"/>
    </source>
</evidence>
<keyword evidence="5" id="KW-1185">Reference proteome</keyword>
<feature type="region of interest" description="Disordered" evidence="2">
    <location>
        <begin position="1"/>
        <end position="31"/>
    </location>
</feature>
<name>A0A9P0AA95_BEMTA</name>
<proteinExistence type="inferred from homology"/>
<dbReference type="AlphaFoldDB" id="A0A9P0AA95"/>
<comment type="similarity">
    <text evidence="1">Belongs to the histone H2B family.</text>
</comment>
<dbReference type="GO" id="GO:0046982">
    <property type="term" value="F:protein heterodimerization activity"/>
    <property type="evidence" value="ECO:0007669"/>
    <property type="project" value="InterPro"/>
</dbReference>
<feature type="compositionally biased region" description="Polar residues" evidence="2">
    <location>
        <begin position="1"/>
        <end position="11"/>
    </location>
</feature>
<sequence length="142" mass="16065">MWPFGKNSSNMDEMRHCPMPGAMPAKRKKDRMRRQPFEIYAHKMVKMMFSNRSITRKGALVMSSFIHDFFERLATEAGHLVRINHMQTMSHRHVLDALKLVVRGSLAEHAIAEAHLALGKFGPATGRAACKPPTPPPKDDDC</sequence>
<dbReference type="GO" id="GO:0030527">
    <property type="term" value="F:structural constituent of chromatin"/>
    <property type="evidence" value="ECO:0007669"/>
    <property type="project" value="InterPro"/>
</dbReference>
<organism evidence="4 5">
    <name type="scientific">Bemisia tabaci</name>
    <name type="common">Sweetpotato whitefly</name>
    <name type="synonym">Aleurodes tabaci</name>
    <dbReference type="NCBI Taxonomy" id="7038"/>
    <lineage>
        <taxon>Eukaryota</taxon>
        <taxon>Metazoa</taxon>
        <taxon>Ecdysozoa</taxon>
        <taxon>Arthropoda</taxon>
        <taxon>Hexapoda</taxon>
        <taxon>Insecta</taxon>
        <taxon>Pterygota</taxon>
        <taxon>Neoptera</taxon>
        <taxon>Paraneoptera</taxon>
        <taxon>Hemiptera</taxon>
        <taxon>Sternorrhyncha</taxon>
        <taxon>Aleyrodoidea</taxon>
        <taxon>Aleyrodidae</taxon>
        <taxon>Aleyrodinae</taxon>
        <taxon>Bemisia</taxon>
    </lineage>
</organism>
<dbReference type="PANTHER" id="PTHR23428">
    <property type="entry name" value="HISTONE H2B"/>
    <property type="match status" value="1"/>
</dbReference>
<dbReference type="SMART" id="SM00427">
    <property type="entry name" value="H2B"/>
    <property type="match status" value="1"/>
</dbReference>
<feature type="domain" description="Core Histone H2A/H2B/H3" evidence="3">
    <location>
        <begin position="27"/>
        <end position="100"/>
    </location>
</feature>
<evidence type="ECO:0000313" key="5">
    <source>
        <dbReference type="Proteomes" id="UP001152759"/>
    </source>
</evidence>
<accession>A0A9P0AA95</accession>
<reference evidence="4" key="1">
    <citation type="submission" date="2021-12" db="EMBL/GenBank/DDBJ databases">
        <authorList>
            <person name="King R."/>
        </authorList>
    </citation>
    <scope>NUCLEOTIDE SEQUENCE</scope>
</reference>
<dbReference type="CDD" id="cd22910">
    <property type="entry name" value="HFD_H2B"/>
    <property type="match status" value="1"/>
</dbReference>
<dbReference type="Proteomes" id="UP001152759">
    <property type="component" value="Chromosome 4"/>
</dbReference>
<dbReference type="GO" id="GO:0000786">
    <property type="term" value="C:nucleosome"/>
    <property type="evidence" value="ECO:0007669"/>
    <property type="project" value="InterPro"/>
</dbReference>
<dbReference type="InterPro" id="IPR000558">
    <property type="entry name" value="Histone_H2B"/>
</dbReference>
<dbReference type="Gene3D" id="1.10.20.10">
    <property type="entry name" value="Histone, subunit A"/>
    <property type="match status" value="1"/>
</dbReference>
<dbReference type="SUPFAM" id="SSF47113">
    <property type="entry name" value="Histone-fold"/>
    <property type="match status" value="1"/>
</dbReference>
<dbReference type="EMBL" id="OU963865">
    <property type="protein sequence ID" value="CAH0388935.1"/>
    <property type="molecule type" value="Genomic_DNA"/>
</dbReference>
<evidence type="ECO:0000256" key="1">
    <source>
        <dbReference type="ARBA" id="ARBA00006846"/>
    </source>
</evidence>
<dbReference type="Pfam" id="PF00125">
    <property type="entry name" value="Histone"/>
    <property type="match status" value="1"/>
</dbReference>
<dbReference type="InterPro" id="IPR007125">
    <property type="entry name" value="H2A/H2B/H3"/>
</dbReference>
<gene>
    <name evidence="4" type="ORF">BEMITA_LOCUS7815</name>
</gene>
<protein>
    <recommendedName>
        <fullName evidence="3">Core Histone H2A/H2B/H3 domain-containing protein</fullName>
    </recommendedName>
</protein>
<dbReference type="PRINTS" id="PR00621">
    <property type="entry name" value="HISTONEH2B"/>
</dbReference>
<evidence type="ECO:0000313" key="4">
    <source>
        <dbReference type="EMBL" id="CAH0388935.1"/>
    </source>
</evidence>
<evidence type="ECO:0000256" key="2">
    <source>
        <dbReference type="SAM" id="MobiDB-lite"/>
    </source>
</evidence>
<dbReference type="InterPro" id="IPR009072">
    <property type="entry name" value="Histone-fold"/>
</dbReference>
<dbReference type="GO" id="GO:0003677">
    <property type="term" value="F:DNA binding"/>
    <property type="evidence" value="ECO:0007669"/>
    <property type="project" value="InterPro"/>
</dbReference>